<feature type="chain" id="PRO_5040882474" evidence="1">
    <location>
        <begin position="26"/>
        <end position="184"/>
    </location>
</feature>
<evidence type="ECO:0000313" key="3">
    <source>
        <dbReference type="Proteomes" id="UP001165082"/>
    </source>
</evidence>
<feature type="signal peptide" evidence="1">
    <location>
        <begin position="1"/>
        <end position="25"/>
    </location>
</feature>
<dbReference type="AlphaFoldDB" id="A0A9W7A6V6"/>
<gene>
    <name evidence="2" type="ORF">TrRE_jg6567</name>
</gene>
<accession>A0A9W7A6V6</accession>
<protein>
    <submittedName>
        <fullName evidence="2">Uncharacterized protein</fullName>
    </submittedName>
</protein>
<dbReference type="OrthoDB" id="202251at2759"/>
<keyword evidence="1" id="KW-0732">Signal</keyword>
<reference evidence="2" key="1">
    <citation type="submission" date="2022-07" db="EMBL/GenBank/DDBJ databases">
        <title>Genome analysis of Parmales, a sister group of diatoms, reveals the evolutionary specialization of diatoms from phago-mixotrophs to photoautotrophs.</title>
        <authorList>
            <person name="Ban H."/>
            <person name="Sato S."/>
            <person name="Yoshikawa S."/>
            <person name="Kazumasa Y."/>
            <person name="Nakamura Y."/>
            <person name="Ichinomiya M."/>
            <person name="Saitoh K."/>
            <person name="Sato N."/>
            <person name="Blanc-Mathieu R."/>
            <person name="Endo H."/>
            <person name="Kuwata A."/>
            <person name="Ogata H."/>
        </authorList>
    </citation>
    <scope>NUCLEOTIDE SEQUENCE</scope>
</reference>
<proteinExistence type="predicted"/>
<keyword evidence="3" id="KW-1185">Reference proteome</keyword>
<evidence type="ECO:0000256" key="1">
    <source>
        <dbReference type="SAM" id="SignalP"/>
    </source>
</evidence>
<evidence type="ECO:0000313" key="2">
    <source>
        <dbReference type="EMBL" id="GMH64500.1"/>
    </source>
</evidence>
<dbReference type="EMBL" id="BRXZ01005351">
    <property type="protein sequence ID" value="GMH64500.1"/>
    <property type="molecule type" value="Genomic_DNA"/>
</dbReference>
<name>A0A9W7A6V6_9STRA</name>
<dbReference type="Proteomes" id="UP001165082">
    <property type="component" value="Unassembled WGS sequence"/>
</dbReference>
<comment type="caution">
    <text evidence="2">The sequence shown here is derived from an EMBL/GenBank/DDBJ whole genome shotgun (WGS) entry which is preliminary data.</text>
</comment>
<sequence>MMPTMNLSHVLFFLILFIATTAVDSFSVGHGHRRQFLKSFVDVATTSAVVTTVFPSVSFAADGKDDLLRQLKDGRKLLEPLNDKLQAEQWDSVRSVLKGPGLGELWNLGASKNTIGKLARVTDNMGLMELGDELQISLQMADQLTYDNAFVYFQPGSGKVDVKGPQNMVKKAITQLDEIIELAE</sequence>
<organism evidence="2 3">
    <name type="scientific">Triparma retinervis</name>
    <dbReference type="NCBI Taxonomy" id="2557542"/>
    <lineage>
        <taxon>Eukaryota</taxon>
        <taxon>Sar</taxon>
        <taxon>Stramenopiles</taxon>
        <taxon>Ochrophyta</taxon>
        <taxon>Bolidophyceae</taxon>
        <taxon>Parmales</taxon>
        <taxon>Triparmaceae</taxon>
        <taxon>Triparma</taxon>
    </lineage>
</organism>